<feature type="signal peptide" evidence="1">
    <location>
        <begin position="1"/>
        <end position="21"/>
    </location>
</feature>
<gene>
    <name evidence="2" type="ORF">SUTH_00158</name>
</gene>
<dbReference type="RefSeq" id="WP_148312809.1">
    <property type="nucleotide sequence ID" value="NZ_AP012547.1"/>
</dbReference>
<name>W0SE11_9PROT</name>
<sequence>MNKLFTIAMIAVALHATPSRAQLFNEDISEATHVLNGNQQYSPISESQVQIFVSRPTVPFTVIGTIEARGMAVQSIGDALTLSMPTEKDDMKLAIAALRKEAASIGANGVVIVKQGQVRTGSSSTERRIAAAAIRY</sequence>
<organism evidence="2 3">
    <name type="scientific">Sulfuritalea hydrogenivorans sk43H</name>
    <dbReference type="NCBI Taxonomy" id="1223802"/>
    <lineage>
        <taxon>Bacteria</taxon>
        <taxon>Pseudomonadati</taxon>
        <taxon>Pseudomonadota</taxon>
        <taxon>Betaproteobacteria</taxon>
        <taxon>Nitrosomonadales</taxon>
        <taxon>Sterolibacteriaceae</taxon>
        <taxon>Sulfuritalea</taxon>
    </lineage>
</organism>
<evidence type="ECO:0000313" key="3">
    <source>
        <dbReference type="Proteomes" id="UP000031637"/>
    </source>
</evidence>
<accession>W0SE11</accession>
<dbReference type="AlphaFoldDB" id="W0SE11"/>
<dbReference type="HOGENOM" id="CLU_1874373_0_0_4"/>
<proteinExistence type="predicted"/>
<dbReference type="Proteomes" id="UP000031637">
    <property type="component" value="Chromosome"/>
</dbReference>
<evidence type="ECO:0000256" key="1">
    <source>
        <dbReference type="SAM" id="SignalP"/>
    </source>
</evidence>
<keyword evidence="1" id="KW-0732">Signal</keyword>
<reference evidence="2 3" key="1">
    <citation type="journal article" date="2014" name="Syst. Appl. Microbiol.">
        <title>Complete genomes of freshwater sulfur oxidizers Sulfuricella denitrificans skB26 and Sulfuritalea hydrogenivorans sk43H: genetic insights into the sulfur oxidation pathway of betaproteobacteria.</title>
        <authorList>
            <person name="Watanabe T."/>
            <person name="Kojima H."/>
            <person name="Fukui M."/>
        </authorList>
    </citation>
    <scope>NUCLEOTIDE SEQUENCE [LARGE SCALE GENOMIC DNA]</scope>
    <source>
        <strain evidence="2">DSM22779</strain>
    </source>
</reference>
<protein>
    <submittedName>
        <fullName evidence="2">Uncharacterized protein</fullName>
    </submittedName>
</protein>
<dbReference type="KEGG" id="shd:SUTH_00158"/>
<keyword evidence="3" id="KW-1185">Reference proteome</keyword>
<evidence type="ECO:0000313" key="2">
    <source>
        <dbReference type="EMBL" id="BAO27978.1"/>
    </source>
</evidence>
<feature type="chain" id="PRO_5004795740" evidence="1">
    <location>
        <begin position="22"/>
        <end position="136"/>
    </location>
</feature>
<dbReference type="EMBL" id="AP012547">
    <property type="protein sequence ID" value="BAO27978.1"/>
    <property type="molecule type" value="Genomic_DNA"/>
</dbReference>